<feature type="transmembrane region" description="Helical" evidence="2">
    <location>
        <begin position="141"/>
        <end position="160"/>
    </location>
</feature>
<comment type="caution">
    <text evidence="3">The sequence shown here is derived from an EMBL/GenBank/DDBJ whole genome shotgun (WGS) entry which is preliminary data.</text>
</comment>
<feature type="region of interest" description="Disordered" evidence="1">
    <location>
        <begin position="1"/>
        <end position="31"/>
    </location>
</feature>
<sequence>MADDSVAAKREARRRRILQNSQARLEKITGRPTNGTQVKLVSTNEYLNGPIDLVEDDDDYSQPTTSTSADVGDNLYCSREDNSDDEYSIYGNNSRELYSKYSQGDTLETADGHANTPITNPGASPEETRELQIKPPKKIHLITYLKIHLLLLAILVRLFYYFDLGFVFGESIFVPFVVVEASHLLVLELSKSESPESTGIIGAVMLLGGISPERVHRFMKIFNLASRIGGDFSVYFVTFVFFHCAIEELS</sequence>
<dbReference type="GO" id="GO:0071816">
    <property type="term" value="P:tail-anchored membrane protein insertion into ER membrane"/>
    <property type="evidence" value="ECO:0007669"/>
    <property type="project" value="TreeGrafter"/>
</dbReference>
<evidence type="ECO:0000256" key="2">
    <source>
        <dbReference type="SAM" id="Phobius"/>
    </source>
</evidence>
<dbReference type="PANTHER" id="PTHR15026:SF0">
    <property type="entry name" value="GUIDED ENTRY OF TAIL-ANCHORED PROTEINS FACTOR CAMLG"/>
    <property type="match status" value="1"/>
</dbReference>
<reference evidence="3 4" key="1">
    <citation type="submission" date="2024-03" db="EMBL/GenBank/DDBJ databases">
        <title>The genome assembly and annotation of the cricket Gryllus longicercus Weissman &amp; Gray.</title>
        <authorList>
            <person name="Szrajer S."/>
            <person name="Gray D."/>
            <person name="Ylla G."/>
        </authorList>
    </citation>
    <scope>NUCLEOTIDE SEQUENCE [LARGE SCALE GENOMIC DNA]</scope>
    <source>
        <strain evidence="3">DAG 2021-001</strain>
        <tissue evidence="3">Whole body minus gut</tissue>
    </source>
</reference>
<keyword evidence="2" id="KW-0812">Transmembrane</keyword>
<dbReference type="InterPro" id="IPR016719">
    <property type="entry name" value="CAMLG"/>
</dbReference>
<evidence type="ECO:0000256" key="1">
    <source>
        <dbReference type="SAM" id="MobiDB-lite"/>
    </source>
</evidence>
<dbReference type="PANTHER" id="PTHR15026">
    <property type="entry name" value="CALCIUM-SIGNAL MODULATING CYCLOPHILIN LIGAND CAML"/>
    <property type="match status" value="1"/>
</dbReference>
<gene>
    <name evidence="3" type="ORF">R5R35_008738</name>
</gene>
<dbReference type="EMBL" id="JAZDUA010000137">
    <property type="protein sequence ID" value="KAK7866746.1"/>
    <property type="molecule type" value="Genomic_DNA"/>
</dbReference>
<evidence type="ECO:0000313" key="3">
    <source>
        <dbReference type="EMBL" id="KAK7866746.1"/>
    </source>
</evidence>
<name>A0AAN9Z6V9_9ORTH</name>
<proteinExistence type="predicted"/>
<evidence type="ECO:0008006" key="5">
    <source>
        <dbReference type="Google" id="ProtNLM"/>
    </source>
</evidence>
<evidence type="ECO:0000313" key="4">
    <source>
        <dbReference type="Proteomes" id="UP001378592"/>
    </source>
</evidence>
<feature type="compositionally biased region" description="Basic and acidic residues" evidence="1">
    <location>
        <begin position="1"/>
        <end position="10"/>
    </location>
</feature>
<dbReference type="AlphaFoldDB" id="A0AAN9Z6V9"/>
<keyword evidence="2" id="KW-0472">Membrane</keyword>
<dbReference type="Pfam" id="PF14963">
    <property type="entry name" value="Get2_like"/>
    <property type="match status" value="1"/>
</dbReference>
<dbReference type="Proteomes" id="UP001378592">
    <property type="component" value="Unassembled WGS sequence"/>
</dbReference>
<organism evidence="3 4">
    <name type="scientific">Gryllus longicercus</name>
    <dbReference type="NCBI Taxonomy" id="2509291"/>
    <lineage>
        <taxon>Eukaryota</taxon>
        <taxon>Metazoa</taxon>
        <taxon>Ecdysozoa</taxon>
        <taxon>Arthropoda</taxon>
        <taxon>Hexapoda</taxon>
        <taxon>Insecta</taxon>
        <taxon>Pterygota</taxon>
        <taxon>Neoptera</taxon>
        <taxon>Polyneoptera</taxon>
        <taxon>Orthoptera</taxon>
        <taxon>Ensifera</taxon>
        <taxon>Gryllidea</taxon>
        <taxon>Grylloidea</taxon>
        <taxon>Gryllidae</taxon>
        <taxon>Gryllinae</taxon>
        <taxon>Gryllus</taxon>
    </lineage>
</organism>
<feature type="region of interest" description="Disordered" evidence="1">
    <location>
        <begin position="106"/>
        <end position="129"/>
    </location>
</feature>
<protein>
    <recommendedName>
        <fullName evidence="5">Calcium signal-modulating cyclophilin ligand</fullName>
    </recommendedName>
</protein>
<keyword evidence="2" id="KW-1133">Transmembrane helix</keyword>
<dbReference type="GO" id="GO:0043529">
    <property type="term" value="C:GET complex"/>
    <property type="evidence" value="ECO:0007669"/>
    <property type="project" value="TreeGrafter"/>
</dbReference>
<accession>A0AAN9Z6V9</accession>
<keyword evidence="4" id="KW-1185">Reference proteome</keyword>
<feature type="region of interest" description="Disordered" evidence="1">
    <location>
        <begin position="50"/>
        <end position="73"/>
    </location>
</feature>
<feature type="transmembrane region" description="Helical" evidence="2">
    <location>
        <begin position="166"/>
        <end position="187"/>
    </location>
</feature>